<feature type="compositionally biased region" description="Low complexity" evidence="1">
    <location>
        <begin position="74"/>
        <end position="89"/>
    </location>
</feature>
<protein>
    <recommendedName>
        <fullName evidence="2">Gag1-like clamp domain-containing protein</fullName>
    </recommendedName>
</protein>
<dbReference type="InParanoid" id="I2GWB8"/>
<dbReference type="AlphaFoldDB" id="I2GWB8"/>
<reference evidence="3 4" key="1">
    <citation type="journal article" date="2011" name="Proc. Natl. Acad. Sci. U.S.A.">
        <title>Evolutionary erosion of yeast sex chromosomes by mating-type switching accidents.</title>
        <authorList>
            <person name="Gordon J.L."/>
            <person name="Armisen D."/>
            <person name="Proux-Wera E."/>
            <person name="Oheigeartaigh S.S."/>
            <person name="Byrne K.P."/>
            <person name="Wolfe K.H."/>
        </authorList>
    </citation>
    <scope>NUCLEOTIDE SEQUENCE [LARGE SCALE GENOMIC DNA]</scope>
    <source>
        <strain evidence="4">ATCC 34711 / CBS 6284 / DSM 70876 / NBRC 10599 / NRRL Y-10934 / UCD 77-7</strain>
    </source>
</reference>
<dbReference type="Pfam" id="PF13259">
    <property type="entry name" value="clamp_Gag1-like"/>
    <property type="match status" value="1"/>
</dbReference>
<feature type="domain" description="Gag1-like clamp" evidence="2">
    <location>
        <begin position="251"/>
        <end position="357"/>
    </location>
</feature>
<evidence type="ECO:0000259" key="2">
    <source>
        <dbReference type="Pfam" id="PF13259"/>
    </source>
</evidence>
<accession>I2GWB8</accession>
<dbReference type="HOGENOM" id="CLU_774285_0_0_1"/>
<dbReference type="InterPro" id="IPR025124">
    <property type="entry name" value="Gag1-like_clamp"/>
</dbReference>
<dbReference type="EMBL" id="HE806316">
    <property type="protein sequence ID" value="CCH58420.1"/>
    <property type="molecule type" value="Genomic_DNA"/>
</dbReference>
<feature type="compositionally biased region" description="Basic residues" evidence="1">
    <location>
        <begin position="276"/>
        <end position="287"/>
    </location>
</feature>
<dbReference type="GeneID" id="14492745"/>
<feature type="region of interest" description="Disordered" evidence="1">
    <location>
        <begin position="26"/>
        <end position="89"/>
    </location>
</feature>
<sequence>MERLKTPGKVIKVIFNWTSKLFNNKKASKKQKTVDDENNSKSKSKLFHTLSKRQNTTSRGLNLSNSSDSKKRSNSASNSNANSNSVTTNSSLTDPIVKAYFNKKLSNVADNSQISKATVVSIPIKNRNSSDYINNSLPNINLTPSIRKIETKEVENNTSVPSKNNNNQIPISILHSNTDFSDAISTISTSKSKNSFPSKGTGTIGSEQFENHHISYPFDVRLKNEYEYENHTVIVSPLDLVEDCQILRIKSKHQNKPFTQGETLFKMKREKWLSPRKVKQKHHKHHSSSQIQHPLSSHSHQLISDLTNKHALNRKMFKEIDYHSYHKLYAKLIINEEPLSHAMNLQDLLTVLNSEWKF</sequence>
<keyword evidence="4" id="KW-1185">Reference proteome</keyword>
<evidence type="ECO:0000256" key="1">
    <source>
        <dbReference type="SAM" id="MobiDB-lite"/>
    </source>
</evidence>
<evidence type="ECO:0000313" key="4">
    <source>
        <dbReference type="Proteomes" id="UP000002866"/>
    </source>
</evidence>
<organism evidence="3 4">
    <name type="scientific">Henningerozyma blattae (strain ATCC 34711 / CBS 6284 / DSM 70876 / NBRC 10599 / NRRL Y-10934 / UCD 77-7)</name>
    <name type="common">Yeast</name>
    <name type="synonym">Tetrapisispora blattae</name>
    <dbReference type="NCBI Taxonomy" id="1071380"/>
    <lineage>
        <taxon>Eukaryota</taxon>
        <taxon>Fungi</taxon>
        <taxon>Dikarya</taxon>
        <taxon>Ascomycota</taxon>
        <taxon>Saccharomycotina</taxon>
        <taxon>Saccharomycetes</taxon>
        <taxon>Saccharomycetales</taxon>
        <taxon>Saccharomycetaceae</taxon>
        <taxon>Henningerozyma</taxon>
    </lineage>
</organism>
<dbReference type="Proteomes" id="UP000002866">
    <property type="component" value="Chromosome 1"/>
</dbReference>
<feature type="region of interest" description="Disordered" evidence="1">
    <location>
        <begin position="276"/>
        <end position="299"/>
    </location>
</feature>
<evidence type="ECO:0000313" key="3">
    <source>
        <dbReference type="EMBL" id="CCH58420.1"/>
    </source>
</evidence>
<dbReference type="RefSeq" id="XP_004177939.1">
    <property type="nucleotide sequence ID" value="XM_004177891.1"/>
</dbReference>
<dbReference type="KEGG" id="tbl:TBLA_0A06290"/>
<name>I2GWB8_HENB6</name>
<gene>
    <name evidence="3" type="primary">TBLA0A06290</name>
    <name evidence="3" type="ORF">TBLA_0A06290</name>
</gene>
<proteinExistence type="predicted"/>